<dbReference type="GO" id="GO:0005886">
    <property type="term" value="C:plasma membrane"/>
    <property type="evidence" value="ECO:0007669"/>
    <property type="project" value="TreeGrafter"/>
</dbReference>
<name>A0A428Q2I4_9HYPO</name>
<evidence type="ECO:0000313" key="9">
    <source>
        <dbReference type="EMBL" id="RSL59515.1"/>
    </source>
</evidence>
<evidence type="ECO:0000256" key="4">
    <source>
        <dbReference type="ARBA" id="ARBA00023136"/>
    </source>
</evidence>
<dbReference type="InterPro" id="IPR053791">
    <property type="entry name" value="MFS_Tri12-like"/>
</dbReference>
<evidence type="ECO:0000256" key="7">
    <source>
        <dbReference type="SAM" id="Phobius"/>
    </source>
</evidence>
<proteinExistence type="predicted"/>
<evidence type="ECO:0000256" key="1">
    <source>
        <dbReference type="ARBA" id="ARBA00004141"/>
    </source>
</evidence>
<feature type="transmembrane region" description="Helical" evidence="7">
    <location>
        <begin position="384"/>
        <end position="401"/>
    </location>
</feature>
<evidence type="ECO:0000259" key="8">
    <source>
        <dbReference type="PROSITE" id="PS50850"/>
    </source>
</evidence>
<sequence length="579" mass="61713">MNSSNDKPSVDIDESPPSHLHRKELDVTPIQEAAVEDAYHIQLGWRSWVVVFCTCFAIMAQVFVVVAAGSVIAFIIRDLGDGAVAGWIIQGPLLMQSVLSPIVGRLSDVLDRKYLASVPPLIAFAGAVMSAKATSMSVLIGGGILIGTTLSTISIVQAIPSEILPLKYRAIANGLAFIGGAVGSIIGSLGAGAVTNANASGWRYIFWMQAAFHGATSLALFIFYWPPKRTEYRMSIKECLWACDPIGSVLYIGSVSLMLLALNWAGGTYPWSDAHVIGPLVAGLALFVLFGLYEWKGRSDGLVAHVFFRQNANFALSVFAFGVEGWVFYSAVNSIVPQMILHLGFETDPWQISVRILGFTLVNLGLSIPIMLYATKFKDLKSPLIMSFTFFIAVSSCYAAIRPSWNTVQHALNVLTGIGQSGPLTLLVACVQFTAPHAYLSTATGLAFSIRAIGGAFGSAVLDAIINGRVSSHYAPAVGKAAVAAGLPEKSVPALLQALATGEIGSSDVEGANSAVWNAAISESRWQYAHAYRLAWSSVIPFAVLALVAVACLKGVKELMTEKVEATVEHVQQNGKEVN</sequence>
<dbReference type="OrthoDB" id="4161376at2759"/>
<dbReference type="PANTHER" id="PTHR23501:SF195">
    <property type="entry name" value="PEP5"/>
    <property type="match status" value="1"/>
</dbReference>
<keyword evidence="4 7" id="KW-0472">Membrane</keyword>
<dbReference type="AlphaFoldDB" id="A0A428Q2I4"/>
<keyword evidence="2 7" id="KW-0812">Transmembrane</keyword>
<feature type="transmembrane region" description="Helical" evidence="7">
    <location>
        <begin position="114"/>
        <end position="131"/>
    </location>
</feature>
<evidence type="ECO:0000256" key="3">
    <source>
        <dbReference type="ARBA" id="ARBA00022989"/>
    </source>
</evidence>
<dbReference type="InterPro" id="IPR020846">
    <property type="entry name" value="MFS_dom"/>
</dbReference>
<evidence type="ECO:0000256" key="5">
    <source>
        <dbReference type="ARBA" id="ARBA00023180"/>
    </source>
</evidence>
<dbReference type="InterPro" id="IPR036259">
    <property type="entry name" value="MFS_trans_sf"/>
</dbReference>
<protein>
    <recommendedName>
        <fullName evidence="8">Major facilitator superfamily (MFS) profile domain-containing protein</fullName>
    </recommendedName>
</protein>
<evidence type="ECO:0000313" key="10">
    <source>
        <dbReference type="Proteomes" id="UP000288168"/>
    </source>
</evidence>
<keyword evidence="10" id="KW-1185">Reference proteome</keyword>
<dbReference type="PANTHER" id="PTHR23501">
    <property type="entry name" value="MAJOR FACILITATOR SUPERFAMILY"/>
    <property type="match status" value="1"/>
</dbReference>
<dbReference type="Pfam" id="PF07690">
    <property type="entry name" value="MFS_1"/>
    <property type="match status" value="1"/>
</dbReference>
<dbReference type="PROSITE" id="PS50850">
    <property type="entry name" value="MFS"/>
    <property type="match status" value="1"/>
</dbReference>
<comment type="subcellular location">
    <subcellularLocation>
        <location evidence="1">Membrane</location>
        <topology evidence="1">Multi-pass membrane protein</topology>
    </subcellularLocation>
</comment>
<dbReference type="Gene3D" id="1.20.1250.20">
    <property type="entry name" value="MFS general substrate transporter like domains"/>
    <property type="match status" value="1"/>
</dbReference>
<feature type="transmembrane region" description="Helical" evidence="7">
    <location>
        <begin position="137"/>
        <end position="159"/>
    </location>
</feature>
<evidence type="ECO:0000256" key="2">
    <source>
        <dbReference type="ARBA" id="ARBA00022692"/>
    </source>
</evidence>
<dbReference type="SUPFAM" id="SSF103473">
    <property type="entry name" value="MFS general substrate transporter"/>
    <property type="match status" value="1"/>
</dbReference>
<feature type="transmembrane region" description="Helical" evidence="7">
    <location>
        <begin position="352"/>
        <end position="372"/>
    </location>
</feature>
<feature type="transmembrane region" description="Helical" evidence="7">
    <location>
        <begin position="204"/>
        <end position="225"/>
    </location>
</feature>
<feature type="transmembrane region" description="Helical" evidence="7">
    <location>
        <begin position="82"/>
        <end position="102"/>
    </location>
</feature>
<feature type="domain" description="Major facilitator superfamily (MFS) profile" evidence="8">
    <location>
        <begin position="47"/>
        <end position="564"/>
    </location>
</feature>
<organism evidence="9 10">
    <name type="scientific">Fusarium duplospermum</name>
    <dbReference type="NCBI Taxonomy" id="1325734"/>
    <lineage>
        <taxon>Eukaryota</taxon>
        <taxon>Fungi</taxon>
        <taxon>Dikarya</taxon>
        <taxon>Ascomycota</taxon>
        <taxon>Pezizomycotina</taxon>
        <taxon>Sordariomycetes</taxon>
        <taxon>Hypocreomycetidae</taxon>
        <taxon>Hypocreales</taxon>
        <taxon>Nectriaceae</taxon>
        <taxon>Fusarium</taxon>
        <taxon>Fusarium solani species complex</taxon>
    </lineage>
</organism>
<dbReference type="GO" id="GO:0022857">
    <property type="term" value="F:transmembrane transporter activity"/>
    <property type="evidence" value="ECO:0007669"/>
    <property type="project" value="InterPro"/>
</dbReference>
<feature type="transmembrane region" description="Helical" evidence="7">
    <location>
        <begin position="534"/>
        <end position="553"/>
    </location>
</feature>
<accession>A0A428Q2I4</accession>
<gene>
    <name evidence="9" type="ORF">CEP54_007262</name>
</gene>
<dbReference type="EMBL" id="NKCI01000065">
    <property type="protein sequence ID" value="RSL59515.1"/>
    <property type="molecule type" value="Genomic_DNA"/>
</dbReference>
<feature type="region of interest" description="Disordered" evidence="6">
    <location>
        <begin position="1"/>
        <end position="20"/>
    </location>
</feature>
<feature type="transmembrane region" description="Helical" evidence="7">
    <location>
        <begin position="314"/>
        <end position="332"/>
    </location>
</feature>
<keyword evidence="3 7" id="KW-1133">Transmembrane helix</keyword>
<feature type="transmembrane region" description="Helical" evidence="7">
    <location>
        <begin position="171"/>
        <end position="192"/>
    </location>
</feature>
<feature type="transmembrane region" description="Helical" evidence="7">
    <location>
        <begin position="48"/>
        <end position="76"/>
    </location>
</feature>
<evidence type="ECO:0000256" key="6">
    <source>
        <dbReference type="SAM" id="MobiDB-lite"/>
    </source>
</evidence>
<reference evidence="9 10" key="1">
    <citation type="submission" date="2017-06" db="EMBL/GenBank/DDBJ databases">
        <title>Comparative genomic analysis of Ambrosia Fusariam Clade fungi.</title>
        <authorList>
            <person name="Stajich J.E."/>
            <person name="Carrillo J."/>
            <person name="Kijimoto T."/>
            <person name="Eskalen A."/>
            <person name="O'Donnell K."/>
            <person name="Kasson M."/>
        </authorList>
    </citation>
    <scope>NUCLEOTIDE SEQUENCE [LARGE SCALE GENOMIC DNA]</scope>
    <source>
        <strain evidence="9 10">NRRL62584</strain>
    </source>
</reference>
<dbReference type="InterPro" id="IPR011701">
    <property type="entry name" value="MFS"/>
</dbReference>
<feature type="transmembrane region" description="Helical" evidence="7">
    <location>
        <begin position="246"/>
        <end position="264"/>
    </location>
</feature>
<dbReference type="CDD" id="cd06179">
    <property type="entry name" value="MFS_TRI12_like"/>
    <property type="match status" value="1"/>
</dbReference>
<feature type="transmembrane region" description="Helical" evidence="7">
    <location>
        <begin position="276"/>
        <end position="293"/>
    </location>
</feature>
<keyword evidence="5" id="KW-0325">Glycoprotein</keyword>
<comment type="caution">
    <text evidence="9">The sequence shown here is derived from an EMBL/GenBank/DDBJ whole genome shotgun (WGS) entry which is preliminary data.</text>
</comment>
<dbReference type="Proteomes" id="UP000288168">
    <property type="component" value="Unassembled WGS sequence"/>
</dbReference>